<dbReference type="InterPro" id="IPR041698">
    <property type="entry name" value="Methyltransf_25"/>
</dbReference>
<dbReference type="Pfam" id="PF13649">
    <property type="entry name" value="Methyltransf_25"/>
    <property type="match status" value="1"/>
</dbReference>
<name>A0A2H0N2G1_9BACT</name>
<evidence type="ECO:0000313" key="5">
    <source>
        <dbReference type="Proteomes" id="UP000229782"/>
    </source>
</evidence>
<dbReference type="InterPro" id="IPR029063">
    <property type="entry name" value="SAM-dependent_MTases_sf"/>
</dbReference>
<feature type="domain" description="Methyltransferase" evidence="3">
    <location>
        <begin position="46"/>
        <end position="136"/>
    </location>
</feature>
<sequence length="230" mass="26127">MKGIEQYIQENALAYDEIASLFSSTRQYIWKDIKPLLHFAKNGDRILDLGCGNGRLYQLFKDLSTSFTGVDISKGLIEIAQKSYPECTFSIADMRSLPFEECTFNIVYAIASVHHLPPAGQLETLQEVARVLQPGGLLVMTNWNFLGRWTQKRIEKGRYLVGDTPDHIIANFISGDKKTNEARHYWNITPEQTIVMAEAVGCDVVEQYYSKNGEKEEVREADNLITVLKK</sequence>
<gene>
    <name evidence="4" type="ORF">COV60_02160</name>
</gene>
<evidence type="ECO:0000256" key="1">
    <source>
        <dbReference type="ARBA" id="ARBA00022603"/>
    </source>
</evidence>
<dbReference type="GO" id="GO:0008168">
    <property type="term" value="F:methyltransferase activity"/>
    <property type="evidence" value="ECO:0007669"/>
    <property type="project" value="UniProtKB-KW"/>
</dbReference>
<dbReference type="Proteomes" id="UP000229782">
    <property type="component" value="Unassembled WGS sequence"/>
</dbReference>
<proteinExistence type="predicted"/>
<dbReference type="AlphaFoldDB" id="A0A2H0N2G1"/>
<evidence type="ECO:0000259" key="3">
    <source>
        <dbReference type="Pfam" id="PF13649"/>
    </source>
</evidence>
<dbReference type="PANTHER" id="PTHR13069">
    <property type="entry name" value="ALKYLATED DNA REPAIR PROTEIN ALKB HOMOLOG 8"/>
    <property type="match status" value="1"/>
</dbReference>
<evidence type="ECO:0000313" key="4">
    <source>
        <dbReference type="EMBL" id="PIR03089.1"/>
    </source>
</evidence>
<dbReference type="Gene3D" id="3.40.50.150">
    <property type="entry name" value="Vaccinia Virus protein VP39"/>
    <property type="match status" value="1"/>
</dbReference>
<keyword evidence="1" id="KW-0489">Methyltransferase</keyword>
<evidence type="ECO:0000256" key="2">
    <source>
        <dbReference type="ARBA" id="ARBA00022679"/>
    </source>
</evidence>
<dbReference type="EMBL" id="PCWM01000050">
    <property type="protein sequence ID" value="PIR03089.1"/>
    <property type="molecule type" value="Genomic_DNA"/>
</dbReference>
<dbReference type="SUPFAM" id="SSF53335">
    <property type="entry name" value="S-adenosyl-L-methionine-dependent methyltransferases"/>
    <property type="match status" value="1"/>
</dbReference>
<accession>A0A2H0N2G1</accession>
<reference evidence="4 5" key="1">
    <citation type="submission" date="2017-09" db="EMBL/GenBank/DDBJ databases">
        <title>Depth-based differentiation of microbial function through sediment-hosted aquifers and enrichment of novel symbionts in the deep terrestrial subsurface.</title>
        <authorList>
            <person name="Probst A.J."/>
            <person name="Ladd B."/>
            <person name="Jarett J.K."/>
            <person name="Geller-Mcgrath D.E."/>
            <person name="Sieber C.M."/>
            <person name="Emerson J.B."/>
            <person name="Anantharaman K."/>
            <person name="Thomas B.C."/>
            <person name="Malmstrom R."/>
            <person name="Stieglmeier M."/>
            <person name="Klingl A."/>
            <person name="Woyke T."/>
            <person name="Ryan C.M."/>
            <person name="Banfield J.F."/>
        </authorList>
    </citation>
    <scope>NUCLEOTIDE SEQUENCE [LARGE SCALE GENOMIC DNA]</scope>
    <source>
        <strain evidence="4">CG11_big_fil_rev_8_21_14_0_20_43_7</strain>
    </source>
</reference>
<protein>
    <recommendedName>
        <fullName evidence="3">Methyltransferase domain-containing protein</fullName>
    </recommendedName>
</protein>
<dbReference type="InterPro" id="IPR051422">
    <property type="entry name" value="AlkB_tRNA_MeTrf/Diox"/>
</dbReference>
<dbReference type="GO" id="GO:0032259">
    <property type="term" value="P:methylation"/>
    <property type="evidence" value="ECO:0007669"/>
    <property type="project" value="UniProtKB-KW"/>
</dbReference>
<comment type="caution">
    <text evidence="4">The sequence shown here is derived from an EMBL/GenBank/DDBJ whole genome shotgun (WGS) entry which is preliminary data.</text>
</comment>
<dbReference type="CDD" id="cd02440">
    <property type="entry name" value="AdoMet_MTases"/>
    <property type="match status" value="1"/>
</dbReference>
<dbReference type="PANTHER" id="PTHR13069:SF21">
    <property type="entry name" value="ALKYLATED DNA REPAIR PROTEIN ALKB HOMOLOG 8"/>
    <property type="match status" value="1"/>
</dbReference>
<keyword evidence="2" id="KW-0808">Transferase</keyword>
<organism evidence="4 5">
    <name type="scientific">Candidatus Magasanikbacteria bacterium CG11_big_fil_rev_8_21_14_0_20_43_7</name>
    <dbReference type="NCBI Taxonomy" id="1974654"/>
    <lineage>
        <taxon>Bacteria</taxon>
        <taxon>Candidatus Magasanikiibacteriota</taxon>
    </lineage>
</organism>